<dbReference type="RefSeq" id="WP_119657387.1">
    <property type="nucleotide sequence ID" value="NZ_QYCN01000041.1"/>
</dbReference>
<reference evidence="2 3" key="1">
    <citation type="submission" date="2018-09" db="EMBL/GenBank/DDBJ databases">
        <authorList>
            <person name="Zeman M."/>
            <person name="Pardy F."/>
        </authorList>
    </citation>
    <scope>NUCLEOTIDE SEQUENCE [LARGE SCALE GENOMIC DNA]</scope>
    <source>
        <strain evidence="2 3">CCM 8852</strain>
    </source>
</reference>
<evidence type="ECO:0000259" key="1">
    <source>
        <dbReference type="Pfam" id="PF14905"/>
    </source>
</evidence>
<evidence type="ECO:0000313" key="2">
    <source>
        <dbReference type="EMBL" id="RIY06378.1"/>
    </source>
</evidence>
<sequence>MSSFWGVVQYLTVPYYAANAGVTMKVLKEQAVLGVSLSDILYTERGQAAVYYTNQDFSFKRRGDSRILRFSFTYKLGDASIAKKKARENASKSELERAQ</sequence>
<organism evidence="2 3">
    <name type="scientific">Hymenobacter rubripertinctus</name>
    <dbReference type="NCBI Taxonomy" id="2029981"/>
    <lineage>
        <taxon>Bacteria</taxon>
        <taxon>Pseudomonadati</taxon>
        <taxon>Bacteroidota</taxon>
        <taxon>Cytophagia</taxon>
        <taxon>Cytophagales</taxon>
        <taxon>Hymenobacteraceae</taxon>
        <taxon>Hymenobacter</taxon>
    </lineage>
</organism>
<keyword evidence="3" id="KW-1185">Reference proteome</keyword>
<protein>
    <recommendedName>
        <fullName evidence="1">Outer membrane protein beta-barrel domain-containing protein</fullName>
    </recommendedName>
</protein>
<feature type="domain" description="Outer membrane protein beta-barrel" evidence="1">
    <location>
        <begin position="9"/>
        <end position="74"/>
    </location>
</feature>
<dbReference type="Proteomes" id="UP000284250">
    <property type="component" value="Unassembled WGS sequence"/>
</dbReference>
<name>A0A418QMP9_9BACT</name>
<comment type="caution">
    <text evidence="2">The sequence shown here is derived from an EMBL/GenBank/DDBJ whole genome shotgun (WGS) entry which is preliminary data.</text>
</comment>
<evidence type="ECO:0000313" key="3">
    <source>
        <dbReference type="Proteomes" id="UP000284250"/>
    </source>
</evidence>
<dbReference type="Pfam" id="PF14905">
    <property type="entry name" value="OMP_b-brl_3"/>
    <property type="match status" value="1"/>
</dbReference>
<accession>A0A418QMP9</accession>
<dbReference type="EMBL" id="QYCN01000041">
    <property type="protein sequence ID" value="RIY06378.1"/>
    <property type="molecule type" value="Genomic_DNA"/>
</dbReference>
<gene>
    <name evidence="2" type="ORF">D0T11_18960</name>
</gene>
<dbReference type="InterPro" id="IPR041700">
    <property type="entry name" value="OMP_b-brl_3"/>
</dbReference>
<reference evidence="2 3" key="2">
    <citation type="submission" date="2019-01" db="EMBL/GenBank/DDBJ databases">
        <title>Hymenobacter humicola sp. nov., isolated from soils in Antarctica.</title>
        <authorList>
            <person name="Sedlacek I."/>
            <person name="Holochova P."/>
            <person name="Kralova S."/>
            <person name="Pantucek R."/>
            <person name="Stankova E."/>
            <person name="Vrbovska V."/>
            <person name="Kristofova L."/>
            <person name="Svec P."/>
            <person name="Busse H.-J."/>
        </authorList>
    </citation>
    <scope>NUCLEOTIDE SEQUENCE [LARGE SCALE GENOMIC DNA]</scope>
    <source>
        <strain evidence="2 3">CCM 8852</strain>
    </source>
</reference>
<dbReference type="AlphaFoldDB" id="A0A418QMP9"/>
<dbReference type="OrthoDB" id="179497at768503"/>
<proteinExistence type="predicted"/>